<protein>
    <submittedName>
        <fullName evidence="2">Uncharacterized protein</fullName>
    </submittedName>
</protein>
<reference evidence="2" key="1">
    <citation type="submission" date="2018-11" db="EMBL/GenBank/DDBJ databases">
        <authorList>
            <consortium name="Pathogen Informatics"/>
        </authorList>
    </citation>
    <scope>NUCLEOTIDE SEQUENCE</scope>
</reference>
<feature type="compositionally biased region" description="Polar residues" evidence="1">
    <location>
        <begin position="26"/>
        <end position="38"/>
    </location>
</feature>
<dbReference type="OrthoDB" id="6129702at2759"/>
<proteinExistence type="predicted"/>
<accession>A0A448XK13</accession>
<evidence type="ECO:0000313" key="3">
    <source>
        <dbReference type="Proteomes" id="UP000784294"/>
    </source>
</evidence>
<organism evidence="2 3">
    <name type="scientific">Protopolystoma xenopodis</name>
    <dbReference type="NCBI Taxonomy" id="117903"/>
    <lineage>
        <taxon>Eukaryota</taxon>
        <taxon>Metazoa</taxon>
        <taxon>Spiralia</taxon>
        <taxon>Lophotrochozoa</taxon>
        <taxon>Platyhelminthes</taxon>
        <taxon>Monogenea</taxon>
        <taxon>Polyopisthocotylea</taxon>
        <taxon>Polystomatidea</taxon>
        <taxon>Polystomatidae</taxon>
        <taxon>Protopolystoma</taxon>
    </lineage>
</organism>
<gene>
    <name evidence="2" type="ORF">PXEA_LOCUS31901</name>
</gene>
<comment type="caution">
    <text evidence="2">The sequence shown here is derived from an EMBL/GenBank/DDBJ whole genome shotgun (WGS) entry which is preliminary data.</text>
</comment>
<evidence type="ECO:0000256" key="1">
    <source>
        <dbReference type="SAM" id="MobiDB-lite"/>
    </source>
</evidence>
<keyword evidence="3" id="KW-1185">Reference proteome</keyword>
<dbReference type="EMBL" id="CAAALY010257992">
    <property type="protein sequence ID" value="VEL38461.1"/>
    <property type="molecule type" value="Genomic_DNA"/>
</dbReference>
<feature type="region of interest" description="Disordered" evidence="1">
    <location>
        <begin position="13"/>
        <end position="56"/>
    </location>
</feature>
<dbReference type="Proteomes" id="UP000784294">
    <property type="component" value="Unassembled WGS sequence"/>
</dbReference>
<sequence>MFADVCEYRVQSSAASLQADASNSQVDGVSSDGTSKSAGTPVVLPYPPTSQSSYGPTEKAVEFGLATLPRRLEPVLRCSNGILDVRFTAAESVGAGVCKSWRFV</sequence>
<name>A0A448XK13_9PLAT</name>
<feature type="compositionally biased region" description="Low complexity" evidence="1">
    <location>
        <begin position="13"/>
        <end position="25"/>
    </location>
</feature>
<dbReference type="AlphaFoldDB" id="A0A448XK13"/>
<evidence type="ECO:0000313" key="2">
    <source>
        <dbReference type="EMBL" id="VEL38461.1"/>
    </source>
</evidence>